<dbReference type="AlphaFoldDB" id="A0AAV4S3U1"/>
<dbReference type="Proteomes" id="UP001054945">
    <property type="component" value="Unassembled WGS sequence"/>
</dbReference>
<sequence length="212" mass="23985">MAYKAFHATVISIQSQFLVFPQASNQNQSAPCSSGLSSLWHGTPGWLPKNLRLWTAYYSQTQILKTVVRWSLIVHMIRHLSFDKVGPLEFVIWSFDSLATQIRHLSFDSLATRFVIWSGLDKVGPPDSSFGPFDSRATRCSSFGHLTVGPPDLAVIWSFDSRPPDLRVIYHSTKSSGYSDLLRHFLSQLTIWPLDSSFGQFARSLRSRHLVI</sequence>
<dbReference type="EMBL" id="BPLR01008844">
    <property type="protein sequence ID" value="GIY27711.1"/>
    <property type="molecule type" value="Genomic_DNA"/>
</dbReference>
<reference evidence="1 2" key="1">
    <citation type="submission" date="2021-06" db="EMBL/GenBank/DDBJ databases">
        <title>Caerostris extrusa draft genome.</title>
        <authorList>
            <person name="Kono N."/>
            <person name="Arakawa K."/>
        </authorList>
    </citation>
    <scope>NUCLEOTIDE SEQUENCE [LARGE SCALE GENOMIC DNA]</scope>
</reference>
<proteinExistence type="predicted"/>
<comment type="caution">
    <text evidence="1">The sequence shown here is derived from an EMBL/GenBank/DDBJ whole genome shotgun (WGS) entry which is preliminary data.</text>
</comment>
<accession>A0AAV4S3U1</accession>
<keyword evidence="2" id="KW-1185">Reference proteome</keyword>
<organism evidence="1 2">
    <name type="scientific">Caerostris extrusa</name>
    <name type="common">Bark spider</name>
    <name type="synonym">Caerostris bankana</name>
    <dbReference type="NCBI Taxonomy" id="172846"/>
    <lineage>
        <taxon>Eukaryota</taxon>
        <taxon>Metazoa</taxon>
        <taxon>Ecdysozoa</taxon>
        <taxon>Arthropoda</taxon>
        <taxon>Chelicerata</taxon>
        <taxon>Arachnida</taxon>
        <taxon>Araneae</taxon>
        <taxon>Araneomorphae</taxon>
        <taxon>Entelegynae</taxon>
        <taxon>Araneoidea</taxon>
        <taxon>Araneidae</taxon>
        <taxon>Caerostris</taxon>
    </lineage>
</organism>
<protein>
    <submittedName>
        <fullName evidence="1">Uncharacterized protein</fullName>
    </submittedName>
</protein>
<name>A0AAV4S3U1_CAEEX</name>
<gene>
    <name evidence="1" type="ORF">CEXT_815571</name>
</gene>
<evidence type="ECO:0000313" key="1">
    <source>
        <dbReference type="EMBL" id="GIY27711.1"/>
    </source>
</evidence>
<evidence type="ECO:0000313" key="2">
    <source>
        <dbReference type="Proteomes" id="UP001054945"/>
    </source>
</evidence>